<evidence type="ECO:0000256" key="11">
    <source>
        <dbReference type="SAM" id="MobiDB-lite"/>
    </source>
</evidence>
<dbReference type="EMBL" id="JAFHDT010000006">
    <property type="protein sequence ID" value="KAI7808941.1"/>
    <property type="molecule type" value="Genomic_DNA"/>
</dbReference>
<keyword evidence="9" id="KW-0807">Transducer</keyword>
<evidence type="ECO:0000256" key="6">
    <source>
        <dbReference type="ARBA" id="ARBA00023136"/>
    </source>
</evidence>
<feature type="region of interest" description="Disordered" evidence="11">
    <location>
        <begin position="650"/>
        <end position="722"/>
    </location>
</feature>
<keyword evidence="6 12" id="KW-0472">Membrane</keyword>
<comment type="caution">
    <text evidence="14">The sequence shown here is derived from an EMBL/GenBank/DDBJ whole genome shotgun (WGS) entry which is preliminary data.</text>
</comment>
<dbReference type="PANTHER" id="PTHR10519:SF20">
    <property type="entry name" value="G-PROTEIN COUPLED RECEPTOR 156-RELATED"/>
    <property type="match status" value="1"/>
</dbReference>
<keyword evidence="8" id="KW-0325">Glycoprotein</keyword>
<evidence type="ECO:0000256" key="8">
    <source>
        <dbReference type="ARBA" id="ARBA00023180"/>
    </source>
</evidence>
<feature type="transmembrane region" description="Helical" evidence="12">
    <location>
        <begin position="90"/>
        <end position="110"/>
    </location>
</feature>
<dbReference type="AlphaFoldDB" id="A0A9W7WV79"/>
<feature type="region of interest" description="Disordered" evidence="11">
    <location>
        <begin position="449"/>
        <end position="490"/>
    </location>
</feature>
<evidence type="ECO:0000256" key="7">
    <source>
        <dbReference type="ARBA" id="ARBA00023170"/>
    </source>
</evidence>
<dbReference type="CDD" id="cd15292">
    <property type="entry name" value="7tmC_GPR156"/>
    <property type="match status" value="1"/>
</dbReference>
<dbReference type="Proteomes" id="UP001059041">
    <property type="component" value="Linkage Group LG6"/>
</dbReference>
<dbReference type="GO" id="GO:0038039">
    <property type="term" value="C:G protein-coupled receptor heterodimeric complex"/>
    <property type="evidence" value="ECO:0007669"/>
    <property type="project" value="TreeGrafter"/>
</dbReference>
<feature type="compositionally biased region" description="Polar residues" evidence="11">
    <location>
        <begin position="515"/>
        <end position="527"/>
    </location>
</feature>
<keyword evidence="7 14" id="KW-0675">Receptor</keyword>
<reference evidence="14" key="1">
    <citation type="submission" date="2021-02" db="EMBL/GenBank/DDBJ databases">
        <title>Comparative genomics reveals that relaxation of natural selection precedes convergent phenotypic evolution of cavefish.</title>
        <authorList>
            <person name="Peng Z."/>
        </authorList>
    </citation>
    <scope>NUCLEOTIDE SEQUENCE</scope>
    <source>
        <tissue evidence="14">Muscle</tissue>
    </source>
</reference>
<dbReference type="PANTHER" id="PTHR10519">
    <property type="entry name" value="GABA-B RECEPTOR"/>
    <property type="match status" value="1"/>
</dbReference>
<evidence type="ECO:0000259" key="13">
    <source>
        <dbReference type="PROSITE" id="PS50259"/>
    </source>
</evidence>
<dbReference type="PRINTS" id="PR01176">
    <property type="entry name" value="GABABRECEPTR"/>
</dbReference>
<accession>A0A9W7WV79</accession>
<feature type="transmembrane region" description="Helical" evidence="12">
    <location>
        <begin position="293"/>
        <end position="315"/>
    </location>
</feature>
<evidence type="ECO:0000256" key="12">
    <source>
        <dbReference type="SAM" id="Phobius"/>
    </source>
</evidence>
<keyword evidence="4 12" id="KW-1133">Transmembrane helix</keyword>
<feature type="compositionally biased region" description="Polar residues" evidence="11">
    <location>
        <begin position="457"/>
        <end position="478"/>
    </location>
</feature>
<protein>
    <submittedName>
        <fullName evidence="14">G-protein coupled receptor 156</fullName>
    </submittedName>
</protein>
<dbReference type="InterPro" id="IPR017978">
    <property type="entry name" value="GPCR_3_C"/>
</dbReference>
<feature type="transmembrane region" description="Helical" evidence="12">
    <location>
        <begin position="264"/>
        <end position="287"/>
    </location>
</feature>
<name>A0A9W7WV79_TRIRA</name>
<feature type="transmembrane region" description="Helical" evidence="12">
    <location>
        <begin position="229"/>
        <end position="252"/>
    </location>
</feature>
<comment type="similarity">
    <text evidence="2">Belongs to the G-protein coupled receptor 3 family. GABA-B receptor subfamily.</text>
</comment>
<feature type="transmembrane region" description="Helical" evidence="12">
    <location>
        <begin position="55"/>
        <end position="78"/>
    </location>
</feature>
<organism evidence="14 15">
    <name type="scientific">Triplophysa rosa</name>
    <name type="common">Cave loach</name>
    <dbReference type="NCBI Taxonomy" id="992332"/>
    <lineage>
        <taxon>Eukaryota</taxon>
        <taxon>Metazoa</taxon>
        <taxon>Chordata</taxon>
        <taxon>Craniata</taxon>
        <taxon>Vertebrata</taxon>
        <taxon>Euteleostomi</taxon>
        <taxon>Actinopterygii</taxon>
        <taxon>Neopterygii</taxon>
        <taxon>Teleostei</taxon>
        <taxon>Ostariophysi</taxon>
        <taxon>Cypriniformes</taxon>
        <taxon>Nemacheilidae</taxon>
        <taxon>Triplophysa</taxon>
    </lineage>
</organism>
<dbReference type="InterPro" id="IPR002455">
    <property type="entry name" value="GPCR3_GABA-B"/>
</dbReference>
<comment type="subcellular location">
    <subcellularLocation>
        <location evidence="1">Membrane</location>
        <topology evidence="1">Multi-pass membrane protein</topology>
    </subcellularLocation>
</comment>
<evidence type="ECO:0000256" key="4">
    <source>
        <dbReference type="ARBA" id="ARBA00022989"/>
    </source>
</evidence>
<feature type="region of interest" description="Disordered" evidence="11">
    <location>
        <begin position="506"/>
        <end position="535"/>
    </location>
</feature>
<proteinExistence type="inferred from homology"/>
<dbReference type="PROSITE" id="PS50259">
    <property type="entry name" value="G_PROTEIN_RECEP_F3_4"/>
    <property type="match status" value="1"/>
</dbReference>
<sequence length="833" mass="92004">MEAGLNCSSHCESSTCFIYSAVNNQQGWDILQRLCALSTSGVGVKSRALSPALRAVVWTLLSCGIFLALFFLIFTLRFKNNRIVKMSSPNLNVLTLCGSILTYSSGFLFAMEERATLQGTGSRAILQARMWMLCIGSSLVFGPMLGKTWRLYKVFTQRMPDKRLIIRDIQLMGLVALLVLVDAVVLTTWSLTDPIKCSRSINAVVKIMELSASYSLSQLDSCSSLYSDLWVILLSAFKGSLLLYGTYLAGLTSNVSLPPVNQSMTIMGAVCLVTMSTTVAAPVSLYLYAWPNVVYSVVSGAIFICTLSINCLLFVPQLTQWRQFEEETNSHPSQMAKYFNSPSKTMSSMYSEDEIYYLLGENDSMKRLINEKNTIIDSLQEQVNNAKDKLLKLMTVSHPLDEGEMDSSNINLNSTSTQTTVVSPNSPPTPILTKYSEVAPTVARFLPPYIPPPPIPTSATSQQTTSEGSAATDVSSSAHAGPPQFQGNFTNESCQVSHWMSDHVSLKGTADESDPTLNIVKNSTSISDGPEEESETLAKQQDLLLDKSKLVQNSCPPPVDTSASKEQTTVSMEVSTTGRQGFVSNEQLVEILQDLSMDAVSSSVRSPERARRPPINPDHEELITALSPQSSLEFFFPTISPYLMRKRRPPFYSSKGGPPPYYFPGSVPPGRRRPPKDHEMLKEDRNYKLKPSSPSPQRQDLGHEGCRRKREKHTGTRCGSDILTSRRGSIQDNCESLSRKCSVTPFTGQIPQPASADLIQGSKTSEELYDYSDSDSSSSEDYCYYHRPYCRACLHHPYDSTDSLSSSDSENGELYKSAHPVVNFKVDLKPTFV</sequence>
<feature type="transmembrane region" description="Helical" evidence="12">
    <location>
        <begin position="169"/>
        <end position="191"/>
    </location>
</feature>
<dbReference type="OrthoDB" id="411630at2759"/>
<evidence type="ECO:0000256" key="10">
    <source>
        <dbReference type="SAM" id="Coils"/>
    </source>
</evidence>
<evidence type="ECO:0000256" key="5">
    <source>
        <dbReference type="ARBA" id="ARBA00023040"/>
    </source>
</evidence>
<dbReference type="InterPro" id="IPR041946">
    <property type="entry name" value="GPR156_7TM"/>
</dbReference>
<feature type="domain" description="G-protein coupled receptors family 3 profile" evidence="13">
    <location>
        <begin position="53"/>
        <end position="318"/>
    </location>
</feature>
<dbReference type="GO" id="GO:0007214">
    <property type="term" value="P:gamma-aminobutyric acid signaling pathway"/>
    <property type="evidence" value="ECO:0007669"/>
    <property type="project" value="TreeGrafter"/>
</dbReference>
<evidence type="ECO:0000313" key="15">
    <source>
        <dbReference type="Proteomes" id="UP001059041"/>
    </source>
</evidence>
<evidence type="ECO:0000256" key="2">
    <source>
        <dbReference type="ARBA" id="ARBA00008991"/>
    </source>
</evidence>
<dbReference type="GO" id="GO:0004965">
    <property type="term" value="F:G protein-coupled GABA receptor activity"/>
    <property type="evidence" value="ECO:0007669"/>
    <property type="project" value="InterPro"/>
</dbReference>
<evidence type="ECO:0000313" key="14">
    <source>
        <dbReference type="EMBL" id="KAI7808941.1"/>
    </source>
</evidence>
<evidence type="ECO:0000256" key="3">
    <source>
        <dbReference type="ARBA" id="ARBA00022692"/>
    </source>
</evidence>
<dbReference type="Pfam" id="PF00003">
    <property type="entry name" value="7tm_3"/>
    <property type="match status" value="1"/>
</dbReference>
<feature type="compositionally biased region" description="Basic and acidic residues" evidence="11">
    <location>
        <begin position="676"/>
        <end position="687"/>
    </location>
</feature>
<keyword evidence="5" id="KW-0297">G-protein coupled receptor</keyword>
<keyword evidence="10" id="KW-0175">Coiled coil</keyword>
<evidence type="ECO:0000256" key="9">
    <source>
        <dbReference type="ARBA" id="ARBA00023224"/>
    </source>
</evidence>
<keyword evidence="3 12" id="KW-0812">Transmembrane</keyword>
<feature type="coiled-coil region" evidence="10">
    <location>
        <begin position="362"/>
        <end position="396"/>
    </location>
</feature>
<evidence type="ECO:0000256" key="1">
    <source>
        <dbReference type="ARBA" id="ARBA00004141"/>
    </source>
</evidence>
<keyword evidence="15" id="KW-1185">Reference proteome</keyword>
<gene>
    <name evidence="14" type="ORF">IRJ41_020303</name>
</gene>